<dbReference type="EMBL" id="MLCO01000267">
    <property type="protein sequence ID" value="ONG47662.1"/>
    <property type="molecule type" value="Genomic_DNA"/>
</dbReference>
<comment type="caution">
    <text evidence="1">The sequence shown here is derived from an EMBL/GenBank/DDBJ whole genome shotgun (WGS) entry which is preliminary data.</text>
</comment>
<evidence type="ECO:0000313" key="2">
    <source>
        <dbReference type="Proteomes" id="UP000188879"/>
    </source>
</evidence>
<organism evidence="1 2">
    <name type="scientific">Teichococcus deserti</name>
    <dbReference type="NCBI Taxonomy" id="1817963"/>
    <lineage>
        <taxon>Bacteria</taxon>
        <taxon>Pseudomonadati</taxon>
        <taxon>Pseudomonadota</taxon>
        <taxon>Alphaproteobacteria</taxon>
        <taxon>Acetobacterales</taxon>
        <taxon>Roseomonadaceae</taxon>
        <taxon>Roseomonas</taxon>
    </lineage>
</organism>
<reference evidence="1 2" key="1">
    <citation type="submission" date="2016-10" db="EMBL/GenBank/DDBJ databases">
        <title>Draft Genome sequence of Roseomonas sp. strain M3.</title>
        <authorList>
            <person name="Subhash Y."/>
            <person name="Lee S."/>
        </authorList>
    </citation>
    <scope>NUCLEOTIDE SEQUENCE [LARGE SCALE GENOMIC DNA]</scope>
    <source>
        <strain evidence="1 2">M3</strain>
    </source>
</reference>
<name>A0A1V2GWM4_9PROT</name>
<dbReference type="AlphaFoldDB" id="A0A1V2GWM4"/>
<evidence type="ECO:0008006" key="3">
    <source>
        <dbReference type="Google" id="ProtNLM"/>
    </source>
</evidence>
<keyword evidence="2" id="KW-1185">Reference proteome</keyword>
<protein>
    <recommendedName>
        <fullName evidence="3">TIGR02588 family protein</fullName>
    </recommendedName>
</protein>
<accession>A0A1V2GWM4</accession>
<evidence type="ECO:0000313" key="1">
    <source>
        <dbReference type="EMBL" id="ONG47662.1"/>
    </source>
</evidence>
<proteinExistence type="predicted"/>
<dbReference type="Proteomes" id="UP000188879">
    <property type="component" value="Unassembled WGS sequence"/>
</dbReference>
<sequence>MAGFGATLTLGTLAVVASDISVSQGDPPPRLAIAAEAPQPDGQGSFLVRFTVTNAAPATAAQVTVEGVLSEGERVLETSRAVLDYVPRGSSARGGLWFRQDPAGRLTLRATGYAEP</sequence>
<gene>
    <name evidence="1" type="ORF">BKE38_22900</name>
</gene>